<evidence type="ECO:0000313" key="1">
    <source>
        <dbReference type="EMBL" id="KAB1155607.1"/>
    </source>
</evidence>
<dbReference type="RefSeq" id="WP_151107835.1">
    <property type="nucleotide sequence ID" value="NZ_WAEM01000005.1"/>
</dbReference>
<dbReference type="Proteomes" id="UP000490922">
    <property type="component" value="Unassembled WGS sequence"/>
</dbReference>
<evidence type="ECO:0000313" key="2">
    <source>
        <dbReference type="Proteomes" id="UP000490922"/>
    </source>
</evidence>
<organism evidence="1 2">
    <name type="scientific">Flavobacterium luteum</name>
    <dbReference type="NCBI Taxonomy" id="2026654"/>
    <lineage>
        <taxon>Bacteria</taxon>
        <taxon>Pseudomonadati</taxon>
        <taxon>Bacteroidota</taxon>
        <taxon>Flavobacteriia</taxon>
        <taxon>Flavobacteriales</taxon>
        <taxon>Flavobacteriaceae</taxon>
        <taxon>Flavobacterium</taxon>
    </lineage>
</organism>
<sequence length="63" mass="7735">MRQLYYLKLYREARSEKLEVRSWELEVSQWFINTSLRVFLCSATEQKCIEKREALRSQKFLTT</sequence>
<dbReference type="EMBL" id="WAEM01000005">
    <property type="protein sequence ID" value="KAB1155607.1"/>
    <property type="molecule type" value="Genomic_DNA"/>
</dbReference>
<accession>A0A7J5ADE6</accession>
<name>A0A7J5ADE6_9FLAO</name>
<dbReference type="AlphaFoldDB" id="A0A7J5ADE6"/>
<reference evidence="1 2" key="1">
    <citation type="submission" date="2019-09" db="EMBL/GenBank/DDBJ databases">
        <title>Flavobacterium sp. nov., isolated from glacier ice.</title>
        <authorList>
            <person name="Liu Q."/>
        </authorList>
    </citation>
    <scope>NUCLEOTIDE SEQUENCE [LARGE SCALE GENOMIC DNA]</scope>
    <source>
        <strain evidence="1 2">NBRC 112527</strain>
    </source>
</reference>
<gene>
    <name evidence="1" type="ORF">F6464_10870</name>
</gene>
<proteinExistence type="predicted"/>
<comment type="caution">
    <text evidence="1">The sequence shown here is derived from an EMBL/GenBank/DDBJ whole genome shotgun (WGS) entry which is preliminary data.</text>
</comment>
<protein>
    <submittedName>
        <fullName evidence="1">Uncharacterized protein</fullName>
    </submittedName>
</protein>
<keyword evidence="2" id="KW-1185">Reference proteome</keyword>